<dbReference type="CDD" id="cd00383">
    <property type="entry name" value="trans_reg_C"/>
    <property type="match status" value="1"/>
</dbReference>
<dbReference type="GO" id="GO:0032993">
    <property type="term" value="C:protein-DNA complex"/>
    <property type="evidence" value="ECO:0007669"/>
    <property type="project" value="TreeGrafter"/>
</dbReference>
<dbReference type="InterPro" id="IPR016032">
    <property type="entry name" value="Sig_transdc_resp-reg_C-effctor"/>
</dbReference>
<gene>
    <name evidence="10" type="primary">arlR_1</name>
    <name evidence="10" type="ORF">JEOPIN946_01028</name>
</gene>
<keyword evidence="5" id="KW-0804">Transcription</keyword>
<dbReference type="SUPFAM" id="SSF46894">
    <property type="entry name" value="C-terminal effector domain of the bipartite response regulators"/>
    <property type="match status" value="1"/>
</dbReference>
<dbReference type="PANTHER" id="PTHR48111">
    <property type="entry name" value="REGULATOR OF RPOS"/>
    <property type="match status" value="1"/>
</dbReference>
<dbReference type="InterPro" id="IPR001867">
    <property type="entry name" value="OmpR/PhoB-type_DNA-bd"/>
</dbReference>
<evidence type="ECO:0000256" key="2">
    <source>
        <dbReference type="ARBA" id="ARBA00023012"/>
    </source>
</evidence>
<dbReference type="FunFam" id="3.40.50.2300:FF:000001">
    <property type="entry name" value="DNA-binding response regulator PhoB"/>
    <property type="match status" value="1"/>
</dbReference>
<dbReference type="Gene3D" id="3.40.50.2300">
    <property type="match status" value="1"/>
</dbReference>
<dbReference type="InterPro" id="IPR011006">
    <property type="entry name" value="CheY-like_superfamily"/>
</dbReference>
<dbReference type="Proteomes" id="UP000588186">
    <property type="component" value="Unassembled WGS sequence"/>
</dbReference>
<dbReference type="CDD" id="cd17574">
    <property type="entry name" value="REC_OmpR"/>
    <property type="match status" value="1"/>
</dbReference>
<dbReference type="Pfam" id="PF00486">
    <property type="entry name" value="Trans_reg_C"/>
    <property type="match status" value="1"/>
</dbReference>
<proteinExistence type="predicted"/>
<dbReference type="GO" id="GO:0000156">
    <property type="term" value="F:phosphorelay response regulator activity"/>
    <property type="evidence" value="ECO:0007669"/>
    <property type="project" value="TreeGrafter"/>
</dbReference>
<protein>
    <submittedName>
        <fullName evidence="10">Response regulator ArlR</fullName>
    </submittedName>
</protein>
<feature type="domain" description="OmpR/PhoB-type" evidence="9">
    <location>
        <begin position="139"/>
        <end position="237"/>
    </location>
</feature>
<feature type="DNA-binding region" description="OmpR/PhoB-type" evidence="7">
    <location>
        <begin position="139"/>
        <end position="237"/>
    </location>
</feature>
<comment type="caution">
    <text evidence="10">The sequence shown here is derived from an EMBL/GenBank/DDBJ whole genome shotgun (WGS) entry which is preliminary data.</text>
</comment>
<evidence type="ECO:0000256" key="3">
    <source>
        <dbReference type="ARBA" id="ARBA00023015"/>
    </source>
</evidence>
<dbReference type="PANTHER" id="PTHR48111:SF22">
    <property type="entry name" value="REGULATOR OF RPOS"/>
    <property type="match status" value="1"/>
</dbReference>
<dbReference type="SMART" id="SM00448">
    <property type="entry name" value="REC"/>
    <property type="match status" value="1"/>
</dbReference>
<dbReference type="EMBL" id="CAJEWB010000010">
    <property type="protein sequence ID" value="CAD2075483.1"/>
    <property type="molecule type" value="Genomic_DNA"/>
</dbReference>
<evidence type="ECO:0000259" key="9">
    <source>
        <dbReference type="PROSITE" id="PS51755"/>
    </source>
</evidence>
<evidence type="ECO:0000256" key="6">
    <source>
        <dbReference type="PROSITE-ProRule" id="PRU00169"/>
    </source>
</evidence>
<dbReference type="GO" id="GO:0005829">
    <property type="term" value="C:cytosol"/>
    <property type="evidence" value="ECO:0007669"/>
    <property type="project" value="TreeGrafter"/>
</dbReference>
<reference evidence="10 11" key="1">
    <citation type="submission" date="2020-07" db="EMBL/GenBank/DDBJ databases">
        <authorList>
            <person name="Criscuolo A."/>
        </authorList>
    </citation>
    <scope>NUCLEOTIDE SEQUENCE [LARGE SCALE GENOMIC DNA]</scope>
    <source>
        <strain evidence="10">CIP107946</strain>
    </source>
</reference>
<dbReference type="InterPro" id="IPR036388">
    <property type="entry name" value="WH-like_DNA-bd_sf"/>
</dbReference>
<accession>A0A6V7RCU5</accession>
<dbReference type="InterPro" id="IPR039420">
    <property type="entry name" value="WalR-like"/>
</dbReference>
<keyword evidence="4 7" id="KW-0238">DNA-binding</keyword>
<evidence type="ECO:0000256" key="1">
    <source>
        <dbReference type="ARBA" id="ARBA00022553"/>
    </source>
</evidence>
<sequence>MYLIFGIIMNKEGDTVAKILIIEDEQNLARFIELELTHEGYTVDQVHDGLQGLQKALEQEYDCILLDLMLPELNGLEVCRKIRKVKDTPIIMITAKDSTVDKVIGLDYGADDYIVKPFEIEELLARLRVIMRRTKRTNERVLSLHDIKIDPTAYKVFVKDTELDLTKTEYELLVMLIKNKDIVLRRESILNNIWGYENEVETNVVDVYIRYLRNKLKPFKKDKIIETVRGVGYVIRS</sequence>
<keyword evidence="2" id="KW-0902">Two-component regulatory system</keyword>
<dbReference type="GO" id="GO:0000976">
    <property type="term" value="F:transcription cis-regulatory region binding"/>
    <property type="evidence" value="ECO:0007669"/>
    <property type="project" value="TreeGrafter"/>
</dbReference>
<name>A0A6V7RCU5_9BACL</name>
<evidence type="ECO:0000256" key="7">
    <source>
        <dbReference type="PROSITE-ProRule" id="PRU01091"/>
    </source>
</evidence>
<dbReference type="SMART" id="SM00862">
    <property type="entry name" value="Trans_reg_C"/>
    <property type="match status" value="1"/>
</dbReference>
<evidence type="ECO:0000313" key="10">
    <source>
        <dbReference type="EMBL" id="CAD2075483.1"/>
    </source>
</evidence>
<dbReference type="InterPro" id="IPR001789">
    <property type="entry name" value="Sig_transdc_resp-reg_receiver"/>
</dbReference>
<dbReference type="Gene3D" id="1.10.10.10">
    <property type="entry name" value="Winged helix-like DNA-binding domain superfamily/Winged helix DNA-binding domain"/>
    <property type="match status" value="1"/>
</dbReference>
<dbReference type="PROSITE" id="PS50110">
    <property type="entry name" value="RESPONSE_REGULATORY"/>
    <property type="match status" value="1"/>
</dbReference>
<dbReference type="Gene3D" id="6.10.250.690">
    <property type="match status" value="1"/>
</dbReference>
<dbReference type="FunFam" id="1.10.10.10:FF:000005">
    <property type="entry name" value="Two-component system response regulator"/>
    <property type="match status" value="1"/>
</dbReference>
<dbReference type="Pfam" id="PF00072">
    <property type="entry name" value="Response_reg"/>
    <property type="match status" value="1"/>
</dbReference>
<keyword evidence="3" id="KW-0805">Transcription regulation</keyword>
<evidence type="ECO:0000259" key="8">
    <source>
        <dbReference type="PROSITE" id="PS50110"/>
    </source>
</evidence>
<evidence type="ECO:0000313" key="11">
    <source>
        <dbReference type="Proteomes" id="UP000588186"/>
    </source>
</evidence>
<dbReference type="SUPFAM" id="SSF52172">
    <property type="entry name" value="CheY-like"/>
    <property type="match status" value="1"/>
</dbReference>
<feature type="modified residue" description="4-aspartylphosphate" evidence="6">
    <location>
        <position position="67"/>
    </location>
</feature>
<evidence type="ECO:0000256" key="5">
    <source>
        <dbReference type="ARBA" id="ARBA00023163"/>
    </source>
</evidence>
<dbReference type="PROSITE" id="PS51755">
    <property type="entry name" value="OMPR_PHOB"/>
    <property type="match status" value="1"/>
</dbReference>
<keyword evidence="1 6" id="KW-0597">Phosphoprotein</keyword>
<dbReference type="AlphaFoldDB" id="A0A6V7RCU5"/>
<feature type="domain" description="Response regulatory" evidence="8">
    <location>
        <begin position="18"/>
        <end position="131"/>
    </location>
</feature>
<organism evidence="10 11">
    <name type="scientific">Phocicoccus pinnipedialis</name>
    <dbReference type="NCBI Taxonomy" id="110845"/>
    <lineage>
        <taxon>Bacteria</taxon>
        <taxon>Bacillati</taxon>
        <taxon>Bacillota</taxon>
        <taxon>Bacilli</taxon>
        <taxon>Bacillales</taxon>
        <taxon>Salinicoccaceae</taxon>
        <taxon>Phocicoccus</taxon>
    </lineage>
</organism>
<evidence type="ECO:0000256" key="4">
    <source>
        <dbReference type="ARBA" id="ARBA00023125"/>
    </source>
</evidence>
<dbReference type="GO" id="GO:0006355">
    <property type="term" value="P:regulation of DNA-templated transcription"/>
    <property type="evidence" value="ECO:0007669"/>
    <property type="project" value="InterPro"/>
</dbReference>
<keyword evidence="11" id="KW-1185">Reference proteome</keyword>